<dbReference type="EMBL" id="CP043661">
    <property type="protein sequence ID" value="QNE20867.1"/>
    <property type="molecule type" value="Genomic_DNA"/>
</dbReference>
<accession>A0A7G6X3Q2</accession>
<organism evidence="1 2">
    <name type="scientific">Kribbella qitaiheensis</name>
    <dbReference type="NCBI Taxonomy" id="1544730"/>
    <lineage>
        <taxon>Bacteria</taxon>
        <taxon>Bacillati</taxon>
        <taxon>Actinomycetota</taxon>
        <taxon>Actinomycetes</taxon>
        <taxon>Propionibacteriales</taxon>
        <taxon>Kribbellaceae</taxon>
        <taxon>Kribbella</taxon>
    </lineage>
</organism>
<dbReference type="KEGG" id="kqi:F1D05_26820"/>
<protein>
    <submittedName>
        <fullName evidence="1">Uncharacterized protein</fullName>
    </submittedName>
</protein>
<evidence type="ECO:0000313" key="2">
    <source>
        <dbReference type="Proteomes" id="UP000515563"/>
    </source>
</evidence>
<sequence>MSSSIEGAQTSSFESVQQIADALLFEGYVLYPYRASDGKNRVRWQFGVLMPPAYGLVDPSERTWSQTDCLLDGGDAELTVRIRFLQAQRRTVLDAAGGEVDSLQTEDASYVPWDEAVERYVDISVSLGDLPCERDFEIPGGVEDEVIGAVGSLRRTRQPLAGVLALSKEELPGPYGVNRLRLRVENRSTGDDADRIGALRQALIAHHLLVAAEGCRFISLLEPPEWASGYVADCENLGIFPVLAGDLLLSSPIILYDHPQIAPESQGDLFDATEIDEILSLRTMTLTEEEKREVRGTDPRAAAMLERVDSMPQEILDRLHGTVRYLRNVTTPEPAPADAPWWDPGNDASVSPETDTVMVGDVAVGNGVRVRLRPGIRRADAQDMFLADRVGTVVAVLSDVDGETHIAVALDGEEGEVQRSHGRYLYFSPDEIEPLVSTR</sequence>
<dbReference type="AlphaFoldDB" id="A0A7G6X3Q2"/>
<keyword evidence="2" id="KW-1185">Reference proteome</keyword>
<dbReference type="Proteomes" id="UP000515563">
    <property type="component" value="Chromosome"/>
</dbReference>
<reference evidence="2" key="1">
    <citation type="submission" date="2019-09" db="EMBL/GenBank/DDBJ databases">
        <title>Antimicrobial potential of Antarctic Bacteria.</title>
        <authorList>
            <person name="Benaud N."/>
            <person name="Edwards R.J."/>
            <person name="Ferrari B.C."/>
        </authorList>
    </citation>
    <scope>NUCLEOTIDE SEQUENCE [LARGE SCALE GENOMIC DNA]</scope>
    <source>
        <strain evidence="2">SPB151</strain>
    </source>
</reference>
<gene>
    <name evidence="1" type="ORF">F1D05_26820</name>
</gene>
<dbReference type="RefSeq" id="WP_185443267.1">
    <property type="nucleotide sequence ID" value="NZ_CP043661.1"/>
</dbReference>
<evidence type="ECO:0000313" key="1">
    <source>
        <dbReference type="EMBL" id="QNE20867.1"/>
    </source>
</evidence>
<name>A0A7G6X3Q2_9ACTN</name>
<reference evidence="1 2" key="2">
    <citation type="journal article" date="2020" name="Microbiol. Resour. Announc.">
        <title>Antarctic desert soil bacteria exhibit high novel natural product potential, evaluated through long-read genome sequencing and comparative genomics.</title>
        <authorList>
            <person name="Benaud N."/>
            <person name="Edwards R.J."/>
            <person name="Amos T.G."/>
            <person name="D'Agostino P.M."/>
            <person name="Gutierrez-Chavez C."/>
            <person name="Montgomery K."/>
            <person name="Nicetic I."/>
            <person name="Ferrari B.C."/>
        </authorList>
    </citation>
    <scope>NUCLEOTIDE SEQUENCE [LARGE SCALE GENOMIC DNA]</scope>
    <source>
        <strain evidence="1 2">SPB151</strain>
    </source>
</reference>
<proteinExistence type="predicted"/>